<organism evidence="4 5">
    <name type="scientific">Galbitalea soli</name>
    <dbReference type="NCBI Taxonomy" id="1268042"/>
    <lineage>
        <taxon>Bacteria</taxon>
        <taxon>Bacillati</taxon>
        <taxon>Actinomycetota</taxon>
        <taxon>Actinomycetes</taxon>
        <taxon>Micrococcales</taxon>
        <taxon>Microbacteriaceae</taxon>
        <taxon>Galbitalea</taxon>
    </lineage>
</organism>
<dbReference type="PANTHER" id="PTHR21666">
    <property type="entry name" value="PEPTIDASE-RELATED"/>
    <property type="match status" value="1"/>
</dbReference>
<feature type="domain" description="M23ase beta-sheet core" evidence="3">
    <location>
        <begin position="54"/>
        <end position="144"/>
    </location>
</feature>
<reference evidence="4 5" key="1">
    <citation type="journal article" date="2014" name="Int. J. Syst. Evol. Microbiol.">
        <title>Description of Galbitalea soli gen. nov., sp. nov., and Frondihabitans sucicola sp. nov.</title>
        <authorList>
            <person name="Kim S.J."/>
            <person name="Lim J.M."/>
            <person name="Ahn J.H."/>
            <person name="Weon H.Y."/>
            <person name="Hamada M."/>
            <person name="Suzuki K."/>
            <person name="Ahn T.Y."/>
            <person name="Kwon S.W."/>
        </authorList>
    </citation>
    <scope>NUCLEOTIDE SEQUENCE [LARGE SCALE GENOMIC DNA]</scope>
    <source>
        <strain evidence="4 5">NBRC 108727</strain>
    </source>
</reference>
<sequence length="176" mass="18245">MFRRAALAVAVGLVLAALPGTRAQAGGEHWAWPTEGRRIILKPFLAPPSPYAAGHRGVDLAAGGTTVRAPADGVVHFAGMVAGRPVLSIEQAGGVLASLEPVRTALRRGDRVRRGEVVGVLLPGHCAALCLHLGARRNGQYLSPLLFLGGLVRPVLLPIGAGLPLRRADAPGDSFL</sequence>
<feature type="chain" id="PRO_5028816967" evidence="2">
    <location>
        <begin position="26"/>
        <end position="176"/>
    </location>
</feature>
<dbReference type="InterPro" id="IPR050570">
    <property type="entry name" value="Cell_wall_metabolism_enzyme"/>
</dbReference>
<keyword evidence="1 2" id="KW-0732">Signal</keyword>
<feature type="signal peptide" evidence="2">
    <location>
        <begin position="1"/>
        <end position="25"/>
    </location>
</feature>
<dbReference type="PANTHER" id="PTHR21666:SF289">
    <property type="entry name" value="L-ALA--D-GLU ENDOPEPTIDASE"/>
    <property type="match status" value="1"/>
</dbReference>
<dbReference type="InterPro" id="IPR011055">
    <property type="entry name" value="Dup_hybrid_motif"/>
</dbReference>
<dbReference type="SUPFAM" id="SSF51261">
    <property type="entry name" value="Duplicated hybrid motif"/>
    <property type="match status" value="1"/>
</dbReference>
<proteinExistence type="predicted"/>
<dbReference type="EMBL" id="JAAGWZ010000002">
    <property type="protein sequence ID" value="NEM91571.1"/>
    <property type="molecule type" value="Genomic_DNA"/>
</dbReference>
<evidence type="ECO:0000313" key="4">
    <source>
        <dbReference type="EMBL" id="NEM91571.1"/>
    </source>
</evidence>
<protein>
    <submittedName>
        <fullName evidence="4">M23 family metallopeptidase</fullName>
    </submittedName>
</protein>
<dbReference type="Pfam" id="PF01551">
    <property type="entry name" value="Peptidase_M23"/>
    <property type="match status" value="1"/>
</dbReference>
<evidence type="ECO:0000256" key="2">
    <source>
        <dbReference type="SAM" id="SignalP"/>
    </source>
</evidence>
<evidence type="ECO:0000256" key="1">
    <source>
        <dbReference type="ARBA" id="ARBA00022729"/>
    </source>
</evidence>
<dbReference type="CDD" id="cd12797">
    <property type="entry name" value="M23_peptidase"/>
    <property type="match status" value="1"/>
</dbReference>
<keyword evidence="5" id="KW-1185">Reference proteome</keyword>
<accession>A0A7C9PNN2</accession>
<dbReference type="Proteomes" id="UP000479756">
    <property type="component" value="Unassembled WGS sequence"/>
</dbReference>
<evidence type="ECO:0000313" key="5">
    <source>
        <dbReference type="Proteomes" id="UP000479756"/>
    </source>
</evidence>
<dbReference type="AlphaFoldDB" id="A0A7C9PNN2"/>
<evidence type="ECO:0000259" key="3">
    <source>
        <dbReference type="Pfam" id="PF01551"/>
    </source>
</evidence>
<comment type="caution">
    <text evidence="4">The sequence shown here is derived from an EMBL/GenBank/DDBJ whole genome shotgun (WGS) entry which is preliminary data.</text>
</comment>
<dbReference type="Gene3D" id="2.70.70.10">
    <property type="entry name" value="Glucose Permease (Domain IIA)"/>
    <property type="match status" value="1"/>
</dbReference>
<dbReference type="InterPro" id="IPR016047">
    <property type="entry name" value="M23ase_b-sheet_dom"/>
</dbReference>
<gene>
    <name evidence="4" type="ORF">G3T37_09395</name>
</gene>
<dbReference type="GO" id="GO:0004222">
    <property type="term" value="F:metalloendopeptidase activity"/>
    <property type="evidence" value="ECO:0007669"/>
    <property type="project" value="TreeGrafter"/>
</dbReference>
<name>A0A7C9PNN2_9MICO</name>